<dbReference type="PANTHER" id="PTHR12598">
    <property type="entry name" value="COPPER HOMEOSTASIS PROTEIN CUTC"/>
    <property type="match status" value="1"/>
</dbReference>
<dbReference type="GO" id="GO:0005507">
    <property type="term" value="F:copper ion binding"/>
    <property type="evidence" value="ECO:0007669"/>
    <property type="project" value="TreeGrafter"/>
</dbReference>
<organism evidence="3 4">
    <name type="scientific">Stenotrophomonas panacihumi</name>
    <dbReference type="NCBI Taxonomy" id="676599"/>
    <lineage>
        <taxon>Bacteria</taxon>
        <taxon>Pseudomonadati</taxon>
        <taxon>Pseudomonadota</taxon>
        <taxon>Gammaproteobacteria</taxon>
        <taxon>Lysobacterales</taxon>
        <taxon>Lysobacteraceae</taxon>
        <taxon>Stenotrophomonas</taxon>
    </lineage>
</organism>
<dbReference type="InterPro" id="IPR036822">
    <property type="entry name" value="CutC-like_dom_sf"/>
</dbReference>
<evidence type="ECO:0000256" key="2">
    <source>
        <dbReference type="HAMAP-Rule" id="MF_00795"/>
    </source>
</evidence>
<dbReference type="RefSeq" id="WP_057642570.1">
    <property type="nucleotide sequence ID" value="NZ_LLXU01000002.1"/>
</dbReference>
<dbReference type="FunFam" id="3.20.20.380:FF:000001">
    <property type="entry name" value="Copper homeostasis protein CutC"/>
    <property type="match status" value="1"/>
</dbReference>
<evidence type="ECO:0000313" key="3">
    <source>
        <dbReference type="EMBL" id="KRG49174.1"/>
    </source>
</evidence>
<comment type="caution">
    <text evidence="3">The sequence shown here is derived from an EMBL/GenBank/DDBJ whole genome shotgun (WGS) entry which is preliminary data.</text>
</comment>
<dbReference type="Pfam" id="PF03932">
    <property type="entry name" value="CutC"/>
    <property type="match status" value="1"/>
</dbReference>
<keyword evidence="2" id="KW-0963">Cytoplasm</keyword>
<dbReference type="EMBL" id="LLXU01000002">
    <property type="protein sequence ID" value="KRG49174.1"/>
    <property type="molecule type" value="Genomic_DNA"/>
</dbReference>
<dbReference type="Gene3D" id="3.20.20.380">
    <property type="entry name" value="Copper homeostasis (CutC) domain"/>
    <property type="match status" value="1"/>
</dbReference>
<dbReference type="SUPFAM" id="SSF110395">
    <property type="entry name" value="CutC-like"/>
    <property type="match status" value="1"/>
</dbReference>
<comment type="caution">
    <text evidence="2">Once thought to be involved in copper homeostasis, experiments in E.coli have shown this is not the case.</text>
</comment>
<dbReference type="Proteomes" id="UP000051802">
    <property type="component" value="Unassembled WGS sequence"/>
</dbReference>
<gene>
    <name evidence="2" type="primary">cutC</name>
    <name evidence="3" type="ORF">ARC20_02385</name>
</gene>
<evidence type="ECO:0000313" key="4">
    <source>
        <dbReference type="Proteomes" id="UP000051802"/>
    </source>
</evidence>
<comment type="subcellular location">
    <subcellularLocation>
        <location evidence="2">Cytoplasm</location>
    </subcellularLocation>
</comment>
<proteinExistence type="inferred from homology"/>
<evidence type="ECO:0000256" key="1">
    <source>
        <dbReference type="ARBA" id="ARBA00007768"/>
    </source>
</evidence>
<protein>
    <recommendedName>
        <fullName evidence="2">PF03932 family protein CutC</fullName>
    </recommendedName>
</protein>
<dbReference type="HAMAP" id="MF_00795">
    <property type="entry name" value="CutC"/>
    <property type="match status" value="1"/>
</dbReference>
<dbReference type="STRING" id="676599.ARC20_02385"/>
<sequence>MSARVRLEIAAGSLASALAAQAGGADRVELCENLGEGGCTPSYGTLAVARDRLRIPLHVLIRPRGGDFLYGSEEIEVMLRDVEHCARLGCDGVVIGALEANGAVDLPTCAALREAAGGMALTFHRAIDVCNDPLVALEAAIGLGCSRVLTSGGADTALAGAPRIAAMVAHAAGRIHVMAGAGVDASNVAELLDVSHAHEVHASAGATRRSAMSYRATLAGLVPDWRQTDESRVRALCAALAQHAMRTG</sequence>
<dbReference type="InterPro" id="IPR005627">
    <property type="entry name" value="CutC-like"/>
</dbReference>
<accession>A0A0R0AVS8</accession>
<dbReference type="PANTHER" id="PTHR12598:SF0">
    <property type="entry name" value="COPPER HOMEOSTASIS PROTEIN CUTC HOMOLOG"/>
    <property type="match status" value="1"/>
</dbReference>
<dbReference type="AlphaFoldDB" id="A0A0R0AVS8"/>
<keyword evidence="4" id="KW-1185">Reference proteome</keyword>
<dbReference type="GO" id="GO:0005737">
    <property type="term" value="C:cytoplasm"/>
    <property type="evidence" value="ECO:0007669"/>
    <property type="project" value="UniProtKB-SubCell"/>
</dbReference>
<dbReference type="OrthoDB" id="9815677at2"/>
<comment type="similarity">
    <text evidence="1 2">Belongs to the CutC family.</text>
</comment>
<reference evidence="3 4" key="1">
    <citation type="submission" date="2015-10" db="EMBL/GenBank/DDBJ databases">
        <title>Genome sequencing and analysis of members of genus Stenotrophomonas.</title>
        <authorList>
            <person name="Patil P.P."/>
            <person name="Midha S."/>
            <person name="Patil P.B."/>
        </authorList>
    </citation>
    <scope>NUCLEOTIDE SEQUENCE [LARGE SCALE GENOMIC DNA]</scope>
    <source>
        <strain evidence="3 4">JCM 16536</strain>
    </source>
</reference>
<name>A0A0R0AVS8_9GAMM</name>